<dbReference type="Proteomes" id="UP001208074">
    <property type="component" value="Unassembled WGS sequence"/>
</dbReference>
<dbReference type="InterPro" id="IPR020556">
    <property type="entry name" value="Amidase_CS"/>
</dbReference>
<dbReference type="GeneID" id="94037668"/>
<dbReference type="PANTHER" id="PTHR43372">
    <property type="entry name" value="FATTY-ACID AMIDE HYDROLASE"/>
    <property type="match status" value="1"/>
</dbReference>
<gene>
    <name evidence="2" type="ORF">OSH02_17150</name>
</gene>
<dbReference type="InterPro" id="IPR023631">
    <property type="entry name" value="Amidase_dom"/>
</dbReference>
<feature type="domain" description="Amidase" evidence="1">
    <location>
        <begin position="26"/>
        <end position="449"/>
    </location>
</feature>
<dbReference type="InterPro" id="IPR036928">
    <property type="entry name" value="AS_sf"/>
</dbReference>
<dbReference type="InterPro" id="IPR052739">
    <property type="entry name" value="FAAH2"/>
</dbReference>
<dbReference type="RefSeq" id="WP_026484666.1">
    <property type="nucleotide sequence ID" value="NZ_DAMBOE010000001.1"/>
</dbReference>
<evidence type="ECO:0000259" key="1">
    <source>
        <dbReference type="Pfam" id="PF01425"/>
    </source>
</evidence>
<sequence>MRQALWECTAVQLRQAIEARRVSCVEVTEQVLERVERVNPAVNAIVDQNREQALEMALDADRHMAEGRPLGRLHGVPVTIKVNTDQQGKATTDGVTAFAQRLADHDSAVVANLRREGAILLGRTNTPAFSWRWFTDNELHGRTVNPLDASVTPGGSSGGAAVAVATGMGPVAHGTDAGGSIRYPAYACGVYGLRPTPGVVPVFNGTAKGERLPMSQMMSVQGPLARSVDDLALAFDVMAVGDPRDPLCLPARLRNPPLPPRLKIGLISQDVYAQPDCLVSESLQTASQTFREAGHDVQSIELPSLAEAALLWRSLLMNEAKDGMLAAIQSYGDAAIRHAVTSMMSLTPALDWQAHQQALGRRTAIMREWALLLSSFDVLLMPVSWQRPFDIGLDQQSVQQMEKILHAQSPLLALAVLGFPALSAPVKVAGHLCGGVQIVSGRYREDLCLHAAKVLEGGVGVAVVTPGL</sequence>
<dbReference type="AlphaFoldDB" id="A0AAW5VVD0"/>
<dbReference type="PROSITE" id="PS00571">
    <property type="entry name" value="AMIDASES"/>
    <property type="match status" value="1"/>
</dbReference>
<dbReference type="GO" id="GO:0012505">
    <property type="term" value="C:endomembrane system"/>
    <property type="evidence" value="ECO:0007669"/>
    <property type="project" value="TreeGrafter"/>
</dbReference>
<evidence type="ECO:0000313" key="3">
    <source>
        <dbReference type="Proteomes" id="UP001208074"/>
    </source>
</evidence>
<name>A0AAW5VVD0_9BURK</name>
<dbReference type="Gene3D" id="3.90.1300.10">
    <property type="entry name" value="Amidase signature (AS) domain"/>
    <property type="match status" value="1"/>
</dbReference>
<dbReference type="PANTHER" id="PTHR43372:SF4">
    <property type="entry name" value="FATTY-ACID AMIDE HYDROLASE 2"/>
    <property type="match status" value="1"/>
</dbReference>
<dbReference type="Pfam" id="PF01425">
    <property type="entry name" value="Amidase"/>
    <property type="match status" value="1"/>
</dbReference>
<comment type="caution">
    <text evidence="2">The sequence shown here is derived from an EMBL/GenBank/DDBJ whole genome shotgun (WGS) entry which is preliminary data.</text>
</comment>
<dbReference type="SUPFAM" id="SSF75304">
    <property type="entry name" value="Amidase signature (AS) enzymes"/>
    <property type="match status" value="1"/>
</dbReference>
<dbReference type="NCBIfam" id="NF005687">
    <property type="entry name" value="PRK07487.1"/>
    <property type="match status" value="1"/>
</dbReference>
<protein>
    <submittedName>
        <fullName evidence="2">Amidase</fullName>
    </submittedName>
</protein>
<evidence type="ECO:0000313" key="2">
    <source>
        <dbReference type="EMBL" id="MCX5567101.1"/>
    </source>
</evidence>
<reference evidence="2" key="1">
    <citation type="submission" date="2022-11" db="EMBL/GenBank/DDBJ databases">
        <title>Biodiversity and phylogenetic relationships of bacteria.</title>
        <authorList>
            <person name="Machado R.A.R."/>
            <person name="Bhat A."/>
            <person name="Loulou A."/>
            <person name="Kallel S."/>
        </authorList>
    </citation>
    <scope>NUCLEOTIDE SEQUENCE</scope>
    <source>
        <strain evidence="2">DSM 16503</strain>
    </source>
</reference>
<accession>A0AAW5VVD0</accession>
<proteinExistence type="predicted"/>
<organism evidence="2 3">
    <name type="scientific">Alcaligenes phenolicus</name>
    <dbReference type="NCBI Taxonomy" id="232846"/>
    <lineage>
        <taxon>Bacteria</taxon>
        <taxon>Pseudomonadati</taxon>
        <taxon>Pseudomonadota</taxon>
        <taxon>Betaproteobacteria</taxon>
        <taxon>Burkholderiales</taxon>
        <taxon>Alcaligenaceae</taxon>
        <taxon>Alcaligenes</taxon>
    </lineage>
</organism>
<dbReference type="EMBL" id="JAPKNB010000014">
    <property type="protein sequence ID" value="MCX5567101.1"/>
    <property type="molecule type" value="Genomic_DNA"/>
</dbReference>